<dbReference type="InterPro" id="IPR043128">
    <property type="entry name" value="Rev_trsase/Diguanyl_cyclase"/>
</dbReference>
<dbReference type="InterPro" id="IPR050469">
    <property type="entry name" value="Diguanylate_Cyclase"/>
</dbReference>
<dbReference type="RefSeq" id="WP_207561422.1">
    <property type="nucleotide sequence ID" value="NZ_CP046072.1"/>
</dbReference>
<dbReference type="InterPro" id="IPR000014">
    <property type="entry name" value="PAS"/>
</dbReference>
<dbReference type="EC" id="2.7.7.65" evidence="1"/>
<dbReference type="SMART" id="SM00091">
    <property type="entry name" value="PAS"/>
    <property type="match status" value="1"/>
</dbReference>
<dbReference type="InterPro" id="IPR029787">
    <property type="entry name" value="Nucleotide_cyclase"/>
</dbReference>
<keyword evidence="3" id="KW-0812">Transmembrane</keyword>
<dbReference type="NCBIfam" id="TIGR00254">
    <property type="entry name" value="GGDEF"/>
    <property type="match status" value="1"/>
</dbReference>
<dbReference type="GO" id="GO:0052621">
    <property type="term" value="F:diguanylate cyclase activity"/>
    <property type="evidence" value="ECO:0007669"/>
    <property type="project" value="UniProtKB-EC"/>
</dbReference>
<keyword evidence="3" id="KW-0472">Membrane</keyword>
<dbReference type="Pfam" id="PF08448">
    <property type="entry name" value="PAS_4"/>
    <property type="match status" value="1"/>
</dbReference>
<evidence type="ECO:0000256" key="2">
    <source>
        <dbReference type="ARBA" id="ARBA00034247"/>
    </source>
</evidence>
<dbReference type="Proteomes" id="UP000671852">
    <property type="component" value="Chromosome"/>
</dbReference>
<dbReference type="InterPro" id="IPR013656">
    <property type="entry name" value="PAS_4"/>
</dbReference>
<dbReference type="FunFam" id="3.30.70.270:FF:000001">
    <property type="entry name" value="Diguanylate cyclase domain protein"/>
    <property type="match status" value="1"/>
</dbReference>
<dbReference type="PROSITE" id="PS50887">
    <property type="entry name" value="GGDEF"/>
    <property type="match status" value="1"/>
</dbReference>
<reference evidence="6" key="2">
    <citation type="submission" date="2021-04" db="EMBL/GenBank/DDBJ databases">
        <title>Isolation and characterization of a novel species of the genus Sulfurimonas.</title>
        <authorList>
            <person name="Fukui M."/>
        </authorList>
    </citation>
    <scope>NUCLEOTIDE SEQUENCE</scope>
    <source>
        <strain evidence="6">H1576</strain>
    </source>
</reference>
<dbReference type="PROSITE" id="PS50112">
    <property type="entry name" value="PAS"/>
    <property type="match status" value="1"/>
</dbReference>
<dbReference type="Pfam" id="PF00990">
    <property type="entry name" value="GGDEF"/>
    <property type="match status" value="1"/>
</dbReference>
<feature type="transmembrane region" description="Helical" evidence="3">
    <location>
        <begin position="30"/>
        <end position="48"/>
    </location>
</feature>
<dbReference type="Gene3D" id="3.30.450.20">
    <property type="entry name" value="PAS domain"/>
    <property type="match status" value="1"/>
</dbReference>
<keyword evidence="7" id="KW-1185">Reference proteome</keyword>
<proteinExistence type="predicted"/>
<dbReference type="InterPro" id="IPR000160">
    <property type="entry name" value="GGDEF_dom"/>
</dbReference>
<evidence type="ECO:0000259" key="4">
    <source>
        <dbReference type="PROSITE" id="PS50112"/>
    </source>
</evidence>
<sequence>MKKYLTTIIVIIVSIVILSVLLLSDYRFSILVKVIFIISTSLLIGYLFNKKAHTEDSVETSKNILNSIINSTDDLIFYKDKDLNYLGCNEAYLKYIDKKKEEIIGRSDFELFDEKIALQYRETDQSMLEKNEISSHEKWVPFINNQEHYLLIKKIPFHYNETSIGVLGITRDITERYLSQKKMQLQSYEDELTKLKNRKSYNGKILELFSLKKRYKTSFSMIMYDIDNFKSINDTYGHKVGDDVLIEMSKLIASHLRENDYIFRIGGEEFIILLSEAHLDDAKKVAQKICTSVEKDLKNITGNKITISIGVSEANENDSEDTIFKRVDSLLYKSKNSGKNRISY</sequence>
<dbReference type="SUPFAM" id="SSF55073">
    <property type="entry name" value="Nucleotide cyclase"/>
    <property type="match status" value="1"/>
</dbReference>
<dbReference type="GO" id="GO:0005886">
    <property type="term" value="C:plasma membrane"/>
    <property type="evidence" value="ECO:0007669"/>
    <property type="project" value="TreeGrafter"/>
</dbReference>
<evidence type="ECO:0000256" key="1">
    <source>
        <dbReference type="ARBA" id="ARBA00012528"/>
    </source>
</evidence>
<comment type="catalytic activity">
    <reaction evidence="2">
        <text>2 GTP = 3',3'-c-di-GMP + 2 diphosphate</text>
        <dbReference type="Rhea" id="RHEA:24898"/>
        <dbReference type="ChEBI" id="CHEBI:33019"/>
        <dbReference type="ChEBI" id="CHEBI:37565"/>
        <dbReference type="ChEBI" id="CHEBI:58805"/>
        <dbReference type="EC" id="2.7.7.65"/>
    </reaction>
</comment>
<dbReference type="PANTHER" id="PTHR45138:SF9">
    <property type="entry name" value="DIGUANYLATE CYCLASE DGCM-RELATED"/>
    <property type="match status" value="1"/>
</dbReference>
<evidence type="ECO:0000256" key="3">
    <source>
        <dbReference type="SAM" id="Phobius"/>
    </source>
</evidence>
<dbReference type="Gene3D" id="3.30.70.270">
    <property type="match status" value="1"/>
</dbReference>
<evidence type="ECO:0000313" key="7">
    <source>
        <dbReference type="Proteomes" id="UP000671852"/>
    </source>
</evidence>
<feature type="domain" description="PAS" evidence="4">
    <location>
        <begin position="61"/>
        <end position="131"/>
    </location>
</feature>
<accession>A0A975B1P0</accession>
<evidence type="ECO:0000313" key="6">
    <source>
        <dbReference type="EMBL" id="QSZ42611.1"/>
    </source>
</evidence>
<protein>
    <recommendedName>
        <fullName evidence="1">diguanylate cyclase</fullName>
        <ecNumber evidence="1">2.7.7.65</ecNumber>
    </recommendedName>
</protein>
<dbReference type="SUPFAM" id="SSF55785">
    <property type="entry name" value="PYP-like sensor domain (PAS domain)"/>
    <property type="match status" value="1"/>
</dbReference>
<dbReference type="CDD" id="cd01949">
    <property type="entry name" value="GGDEF"/>
    <property type="match status" value="1"/>
</dbReference>
<dbReference type="SMART" id="SM00267">
    <property type="entry name" value="GGDEF"/>
    <property type="match status" value="1"/>
</dbReference>
<gene>
    <name evidence="6" type="ORF">GJV85_10995</name>
</gene>
<dbReference type="AlphaFoldDB" id="A0A975B1P0"/>
<dbReference type="GO" id="GO:1902201">
    <property type="term" value="P:negative regulation of bacterial-type flagellum-dependent cell motility"/>
    <property type="evidence" value="ECO:0007669"/>
    <property type="project" value="TreeGrafter"/>
</dbReference>
<dbReference type="InterPro" id="IPR035965">
    <property type="entry name" value="PAS-like_dom_sf"/>
</dbReference>
<feature type="transmembrane region" description="Helical" evidence="3">
    <location>
        <begin position="6"/>
        <end position="23"/>
    </location>
</feature>
<dbReference type="EMBL" id="CP046072">
    <property type="protein sequence ID" value="QSZ42611.1"/>
    <property type="molecule type" value="Genomic_DNA"/>
</dbReference>
<dbReference type="NCBIfam" id="TIGR00229">
    <property type="entry name" value="sensory_box"/>
    <property type="match status" value="1"/>
</dbReference>
<dbReference type="CDD" id="cd00130">
    <property type="entry name" value="PAS"/>
    <property type="match status" value="1"/>
</dbReference>
<dbReference type="PANTHER" id="PTHR45138">
    <property type="entry name" value="REGULATORY COMPONENTS OF SENSORY TRANSDUCTION SYSTEM"/>
    <property type="match status" value="1"/>
</dbReference>
<feature type="domain" description="GGDEF" evidence="5">
    <location>
        <begin position="217"/>
        <end position="344"/>
    </location>
</feature>
<dbReference type="GO" id="GO:0043709">
    <property type="term" value="P:cell adhesion involved in single-species biofilm formation"/>
    <property type="evidence" value="ECO:0007669"/>
    <property type="project" value="TreeGrafter"/>
</dbReference>
<organism evidence="6 7">
    <name type="scientific">Sulfurimonas aquatica</name>
    <dbReference type="NCBI Taxonomy" id="2672570"/>
    <lineage>
        <taxon>Bacteria</taxon>
        <taxon>Pseudomonadati</taxon>
        <taxon>Campylobacterota</taxon>
        <taxon>Epsilonproteobacteria</taxon>
        <taxon>Campylobacterales</taxon>
        <taxon>Sulfurimonadaceae</taxon>
        <taxon>Sulfurimonas</taxon>
    </lineage>
</organism>
<reference evidence="6" key="1">
    <citation type="submission" date="2019-11" db="EMBL/GenBank/DDBJ databases">
        <authorList>
            <person name="Kojima H."/>
        </authorList>
    </citation>
    <scope>NUCLEOTIDE SEQUENCE</scope>
    <source>
        <strain evidence="6">H1576</strain>
    </source>
</reference>
<dbReference type="KEGG" id="saqt:GJV85_10995"/>
<keyword evidence="3" id="KW-1133">Transmembrane helix</keyword>
<evidence type="ECO:0000259" key="5">
    <source>
        <dbReference type="PROSITE" id="PS50887"/>
    </source>
</evidence>
<name>A0A975B1P0_9BACT</name>